<dbReference type="Proteomes" id="UP000682733">
    <property type="component" value="Unassembled WGS sequence"/>
</dbReference>
<evidence type="ECO:0000313" key="6">
    <source>
        <dbReference type="Proteomes" id="UP000663829"/>
    </source>
</evidence>
<name>A0A814FPW9_9BILA</name>
<keyword evidence="1" id="KW-0812">Transmembrane</keyword>
<accession>A0A814FPW9</accession>
<dbReference type="Proteomes" id="UP000663829">
    <property type="component" value="Unassembled WGS sequence"/>
</dbReference>
<evidence type="ECO:0000313" key="4">
    <source>
        <dbReference type="EMBL" id="CAF3725690.1"/>
    </source>
</evidence>
<keyword evidence="1" id="KW-0472">Membrane</keyword>
<dbReference type="EMBL" id="CAJOBA010004852">
    <property type="protein sequence ID" value="CAF3725690.1"/>
    <property type="molecule type" value="Genomic_DNA"/>
</dbReference>
<feature type="transmembrane region" description="Helical" evidence="1">
    <location>
        <begin position="7"/>
        <end position="32"/>
    </location>
</feature>
<gene>
    <name evidence="3" type="ORF">GPM918_LOCUS12857</name>
    <name evidence="2" type="ORF">OVA965_LOCUS12189</name>
    <name evidence="5" type="ORF">SRO942_LOCUS12857</name>
    <name evidence="4" type="ORF">TMI583_LOCUS12191</name>
</gene>
<dbReference type="Proteomes" id="UP000677228">
    <property type="component" value="Unassembled WGS sequence"/>
</dbReference>
<protein>
    <submittedName>
        <fullName evidence="3">Uncharacterized protein</fullName>
    </submittedName>
</protein>
<dbReference type="EMBL" id="CAJNOK010004849">
    <property type="protein sequence ID" value="CAF0951675.1"/>
    <property type="molecule type" value="Genomic_DNA"/>
</dbReference>
<dbReference type="AlphaFoldDB" id="A0A814FPW9"/>
<proteinExistence type="predicted"/>
<evidence type="ECO:0000313" key="3">
    <source>
        <dbReference type="EMBL" id="CAF0983120.1"/>
    </source>
</evidence>
<keyword evidence="1" id="KW-1133">Transmembrane helix</keyword>
<reference evidence="3" key="1">
    <citation type="submission" date="2021-02" db="EMBL/GenBank/DDBJ databases">
        <authorList>
            <person name="Nowell W R."/>
        </authorList>
    </citation>
    <scope>NUCLEOTIDE SEQUENCE</scope>
</reference>
<dbReference type="EMBL" id="CAJNOQ010002868">
    <property type="protein sequence ID" value="CAF0983120.1"/>
    <property type="molecule type" value="Genomic_DNA"/>
</dbReference>
<sequence>MHPGVSFCILWSVISVASFTVVAGVALIALGASGVLRSPSSNNNNDNNVATTTLSLFDSFSAAPFANISIYPNGSYQRSLSSFTETSSVSPLIPFNESILNQFGGTDNSSSIFEAGRAQYLYFHVPAELLPKKRPISNSVVKLRTLRATLNSYTGVALHFGTAGSNDLLFVVPLPDANGPNQTSPGVTTLLILTDGSRVIRIAIVTPSNICQLPSVKPIDACLYITYQARLVINTNQITSSVSVTTNLACGDVCSLQMSPCSTTCTQCDGQQVAGADTPVSRRYSMGSNSATFAFDYQTYTIKDRITVWNGATLVFDTGCIGADGTTYVTYASTSSSIRVDVEPNCACTDPLGCTGTVWYFLVHCLNLTHVG</sequence>
<dbReference type="EMBL" id="CAJOBC010002868">
    <property type="protein sequence ID" value="CAF3755557.1"/>
    <property type="molecule type" value="Genomic_DNA"/>
</dbReference>
<organism evidence="3 6">
    <name type="scientific">Didymodactylos carnosus</name>
    <dbReference type="NCBI Taxonomy" id="1234261"/>
    <lineage>
        <taxon>Eukaryota</taxon>
        <taxon>Metazoa</taxon>
        <taxon>Spiralia</taxon>
        <taxon>Gnathifera</taxon>
        <taxon>Rotifera</taxon>
        <taxon>Eurotatoria</taxon>
        <taxon>Bdelloidea</taxon>
        <taxon>Philodinida</taxon>
        <taxon>Philodinidae</taxon>
        <taxon>Didymodactylos</taxon>
    </lineage>
</organism>
<dbReference type="OrthoDB" id="10066250at2759"/>
<evidence type="ECO:0000313" key="2">
    <source>
        <dbReference type="EMBL" id="CAF0951675.1"/>
    </source>
</evidence>
<dbReference type="Proteomes" id="UP000681722">
    <property type="component" value="Unassembled WGS sequence"/>
</dbReference>
<comment type="caution">
    <text evidence="3">The sequence shown here is derived from an EMBL/GenBank/DDBJ whole genome shotgun (WGS) entry which is preliminary data.</text>
</comment>
<evidence type="ECO:0000313" key="5">
    <source>
        <dbReference type="EMBL" id="CAF3755557.1"/>
    </source>
</evidence>
<keyword evidence="6" id="KW-1185">Reference proteome</keyword>
<evidence type="ECO:0000256" key="1">
    <source>
        <dbReference type="SAM" id="Phobius"/>
    </source>
</evidence>